<reference evidence="16 17" key="1">
    <citation type="submission" date="2017-12" db="EMBL/GenBank/DDBJ databases">
        <title>Sequencing the genomes of 1000 Actinobacteria strains.</title>
        <authorList>
            <person name="Klenk H.-P."/>
        </authorList>
    </citation>
    <scope>NUCLEOTIDE SEQUENCE [LARGE SCALE GENOMIC DNA]</scope>
    <source>
        <strain evidence="16 17">DSM 12806</strain>
    </source>
</reference>
<comment type="subcellular location">
    <subcellularLocation>
        <location evidence="12">Cytoplasm</location>
    </subcellularLocation>
</comment>
<dbReference type="CDD" id="cd00950">
    <property type="entry name" value="DHDPS"/>
    <property type="match status" value="1"/>
</dbReference>
<evidence type="ECO:0000256" key="15">
    <source>
        <dbReference type="PIRSR" id="PIRSR001365-2"/>
    </source>
</evidence>
<dbReference type="InterPro" id="IPR005263">
    <property type="entry name" value="DapA"/>
</dbReference>
<evidence type="ECO:0000256" key="8">
    <source>
        <dbReference type="ARBA" id="ARBA00023154"/>
    </source>
</evidence>
<comment type="caution">
    <text evidence="16">The sequence shown here is derived from an EMBL/GenBank/DDBJ whole genome shotgun (WGS) entry which is preliminary data.</text>
</comment>
<dbReference type="Pfam" id="PF00701">
    <property type="entry name" value="DHDPS"/>
    <property type="match status" value="1"/>
</dbReference>
<evidence type="ECO:0000256" key="4">
    <source>
        <dbReference type="ARBA" id="ARBA00012086"/>
    </source>
</evidence>
<evidence type="ECO:0000256" key="11">
    <source>
        <dbReference type="ARBA" id="ARBA00047836"/>
    </source>
</evidence>
<name>A0A2N3YMT9_9MICO</name>
<evidence type="ECO:0000256" key="5">
    <source>
        <dbReference type="ARBA" id="ARBA00022490"/>
    </source>
</evidence>
<dbReference type="SMART" id="SM01130">
    <property type="entry name" value="DHDPS"/>
    <property type="match status" value="1"/>
</dbReference>
<comment type="pathway">
    <text evidence="2 12">Amino-acid biosynthesis; L-lysine biosynthesis via DAP pathway; (S)-tetrahydrodipicolinate from L-aspartate: step 3/4.</text>
</comment>
<evidence type="ECO:0000256" key="6">
    <source>
        <dbReference type="ARBA" id="ARBA00022605"/>
    </source>
</evidence>
<dbReference type="RefSeq" id="WP_101396597.1">
    <property type="nucleotide sequence ID" value="NZ_PJNE01000001.1"/>
</dbReference>
<feature type="site" description="Part of a proton relay during catalysis" evidence="12">
    <location>
        <position position="112"/>
    </location>
</feature>
<dbReference type="UniPathway" id="UPA00034">
    <property type="reaction ID" value="UER00017"/>
</dbReference>
<keyword evidence="9 12" id="KW-0456">Lyase</keyword>
<dbReference type="Gene3D" id="3.20.20.70">
    <property type="entry name" value="Aldolase class I"/>
    <property type="match status" value="1"/>
</dbReference>
<evidence type="ECO:0000256" key="3">
    <source>
        <dbReference type="ARBA" id="ARBA00007592"/>
    </source>
</evidence>
<keyword evidence="6 12" id="KW-0028">Amino-acid biosynthesis</keyword>
<dbReference type="InterPro" id="IPR020624">
    <property type="entry name" value="Schiff_base-form_aldolases_CS"/>
</dbReference>
<keyword evidence="5 12" id="KW-0963">Cytoplasm</keyword>
<evidence type="ECO:0000256" key="1">
    <source>
        <dbReference type="ARBA" id="ARBA00003294"/>
    </source>
</evidence>
<dbReference type="AlphaFoldDB" id="A0A2N3YMT9"/>
<feature type="site" description="Part of a proton relay during catalysis" evidence="12">
    <location>
        <position position="49"/>
    </location>
</feature>
<sequence>MTTPSPFGRVLTAMVTPMVPGGAVDERGLGSLVEHLLATGHDGLVVNGTTGESSTLTDDESVDTVHRVVELAAGRAKVVAGCGSNDTAHAVHMAGRMAQAGADGLLLVSPYYNKPTQAGLVAHCRAVADATELPVMLYDIPGRTGIPFAPETLLALAEHPNIVAVKDAKGDLWASTRSMADTGLLWFSGEDALTLPLLALGAAGTVSVVGHVAGAQYAAMVAAVDRGDLEQARTLHRSLVPVVDAVMSTSQGAIMAKAALVELGVIEHATVRLPLVESPPEHLTLLRAALATLPIPKDA</sequence>
<dbReference type="Proteomes" id="UP000233781">
    <property type="component" value="Unassembled WGS sequence"/>
</dbReference>
<dbReference type="OrthoDB" id="9782828at2"/>
<evidence type="ECO:0000256" key="7">
    <source>
        <dbReference type="ARBA" id="ARBA00022915"/>
    </source>
</evidence>
<evidence type="ECO:0000256" key="9">
    <source>
        <dbReference type="ARBA" id="ARBA00023239"/>
    </source>
</evidence>
<dbReference type="GO" id="GO:0019877">
    <property type="term" value="P:diaminopimelate biosynthetic process"/>
    <property type="evidence" value="ECO:0007669"/>
    <property type="project" value="UniProtKB-UniRule"/>
</dbReference>
<keyword evidence="17" id="KW-1185">Reference proteome</keyword>
<gene>
    <name evidence="12" type="primary">dapA</name>
    <name evidence="16" type="ORF">ATL31_2985</name>
</gene>
<evidence type="ECO:0000313" key="17">
    <source>
        <dbReference type="Proteomes" id="UP000233781"/>
    </source>
</evidence>
<dbReference type="PROSITE" id="PS00665">
    <property type="entry name" value="DHDPS_1"/>
    <property type="match status" value="1"/>
</dbReference>
<comment type="similarity">
    <text evidence="3 12 13">Belongs to the DapA family.</text>
</comment>
<dbReference type="InterPro" id="IPR020625">
    <property type="entry name" value="Schiff_base-form_aldolases_AS"/>
</dbReference>
<feature type="binding site" evidence="12 15">
    <location>
        <position position="206"/>
    </location>
    <ligand>
        <name>pyruvate</name>
        <dbReference type="ChEBI" id="CHEBI:15361"/>
    </ligand>
</feature>
<dbReference type="PRINTS" id="PR00146">
    <property type="entry name" value="DHPICSNTHASE"/>
</dbReference>
<dbReference type="GO" id="GO:0008840">
    <property type="term" value="F:4-hydroxy-tetrahydrodipicolinate synthase activity"/>
    <property type="evidence" value="ECO:0007669"/>
    <property type="project" value="UniProtKB-UniRule"/>
</dbReference>
<dbReference type="NCBIfam" id="TIGR00674">
    <property type="entry name" value="dapA"/>
    <property type="match status" value="1"/>
</dbReference>
<dbReference type="HAMAP" id="MF_00418">
    <property type="entry name" value="DapA"/>
    <property type="match status" value="1"/>
</dbReference>
<comment type="caution">
    <text evidence="12">Was originally thought to be a dihydrodipicolinate synthase (DHDPS), catalyzing the condensation of (S)-aspartate-beta-semialdehyde [(S)-ASA] and pyruvate to dihydrodipicolinate (DHDP). However, it was shown in E.coli that the product of the enzymatic reaction is not dihydrodipicolinate but in fact (4S)-4-hydroxy-2,3,4,5-tetrahydro-(2S)-dipicolinic acid (HTPA), and that the consecutive dehydration reaction leading to DHDP is not spontaneous but catalyzed by DapB.</text>
</comment>
<organism evidence="16 17">
    <name type="scientific">Phycicoccus duodecadis</name>
    <dbReference type="NCBI Taxonomy" id="173053"/>
    <lineage>
        <taxon>Bacteria</taxon>
        <taxon>Bacillati</taxon>
        <taxon>Actinomycetota</taxon>
        <taxon>Actinomycetes</taxon>
        <taxon>Micrococcales</taxon>
        <taxon>Intrasporangiaceae</taxon>
        <taxon>Phycicoccus</taxon>
    </lineage>
</organism>
<dbReference type="EMBL" id="PJNE01000001">
    <property type="protein sequence ID" value="PKW28129.1"/>
    <property type="molecule type" value="Genomic_DNA"/>
</dbReference>
<evidence type="ECO:0000256" key="2">
    <source>
        <dbReference type="ARBA" id="ARBA00005120"/>
    </source>
</evidence>
<dbReference type="EC" id="4.3.3.7" evidence="4 12"/>
<evidence type="ECO:0000256" key="14">
    <source>
        <dbReference type="PIRSR" id="PIRSR001365-1"/>
    </source>
</evidence>
<evidence type="ECO:0000256" key="10">
    <source>
        <dbReference type="ARBA" id="ARBA00023270"/>
    </source>
</evidence>
<feature type="active site" description="Proton donor/acceptor" evidence="12 14">
    <location>
        <position position="138"/>
    </location>
</feature>
<keyword evidence="10 12" id="KW-0704">Schiff base</keyword>
<dbReference type="PANTHER" id="PTHR12128:SF66">
    <property type="entry name" value="4-HYDROXY-2-OXOGLUTARATE ALDOLASE, MITOCHONDRIAL"/>
    <property type="match status" value="1"/>
</dbReference>
<keyword evidence="7 12" id="KW-0220">Diaminopimelate biosynthesis</keyword>
<comment type="function">
    <text evidence="1 12">Catalyzes the condensation of (S)-aspartate-beta-semialdehyde [(S)-ASA] and pyruvate to 4-hydroxy-tetrahydrodipicolinate (HTPA).</text>
</comment>
<dbReference type="SUPFAM" id="SSF51569">
    <property type="entry name" value="Aldolase"/>
    <property type="match status" value="1"/>
</dbReference>
<proteinExistence type="inferred from homology"/>
<feature type="binding site" evidence="12 15">
    <location>
        <position position="50"/>
    </location>
    <ligand>
        <name>pyruvate</name>
        <dbReference type="ChEBI" id="CHEBI:15361"/>
    </ligand>
</feature>
<evidence type="ECO:0000256" key="13">
    <source>
        <dbReference type="PIRNR" id="PIRNR001365"/>
    </source>
</evidence>
<dbReference type="GO" id="GO:0005829">
    <property type="term" value="C:cytosol"/>
    <property type="evidence" value="ECO:0007669"/>
    <property type="project" value="TreeGrafter"/>
</dbReference>
<comment type="catalytic activity">
    <reaction evidence="11 12">
        <text>L-aspartate 4-semialdehyde + pyruvate = (2S,4S)-4-hydroxy-2,3,4,5-tetrahydrodipicolinate + H2O + H(+)</text>
        <dbReference type="Rhea" id="RHEA:34171"/>
        <dbReference type="ChEBI" id="CHEBI:15361"/>
        <dbReference type="ChEBI" id="CHEBI:15377"/>
        <dbReference type="ChEBI" id="CHEBI:15378"/>
        <dbReference type="ChEBI" id="CHEBI:67139"/>
        <dbReference type="ChEBI" id="CHEBI:537519"/>
        <dbReference type="EC" id="4.3.3.7"/>
    </reaction>
</comment>
<protein>
    <recommendedName>
        <fullName evidence="4 12">4-hydroxy-tetrahydrodipicolinate synthase</fullName>
        <shortName evidence="12">HTPA synthase</shortName>
        <ecNumber evidence="4 12">4.3.3.7</ecNumber>
    </recommendedName>
</protein>
<accession>A0A2N3YMT9</accession>
<dbReference type="InterPro" id="IPR002220">
    <property type="entry name" value="DapA-like"/>
</dbReference>
<dbReference type="PIRSF" id="PIRSF001365">
    <property type="entry name" value="DHDPS"/>
    <property type="match status" value="1"/>
</dbReference>
<dbReference type="PANTHER" id="PTHR12128">
    <property type="entry name" value="DIHYDRODIPICOLINATE SYNTHASE"/>
    <property type="match status" value="1"/>
</dbReference>
<dbReference type="InterPro" id="IPR013785">
    <property type="entry name" value="Aldolase_TIM"/>
</dbReference>
<comment type="subunit">
    <text evidence="12">Homotetramer; dimer of dimers.</text>
</comment>
<evidence type="ECO:0000313" key="16">
    <source>
        <dbReference type="EMBL" id="PKW28129.1"/>
    </source>
</evidence>
<dbReference type="GO" id="GO:0009089">
    <property type="term" value="P:lysine biosynthetic process via diaminopimelate"/>
    <property type="evidence" value="ECO:0007669"/>
    <property type="project" value="UniProtKB-UniRule"/>
</dbReference>
<feature type="active site" description="Schiff-base intermediate with substrate" evidence="12 14">
    <location>
        <position position="166"/>
    </location>
</feature>
<keyword evidence="8 12" id="KW-0457">Lysine biosynthesis</keyword>
<evidence type="ECO:0000256" key="12">
    <source>
        <dbReference type="HAMAP-Rule" id="MF_00418"/>
    </source>
</evidence>
<dbReference type="PROSITE" id="PS00666">
    <property type="entry name" value="DHDPS_2"/>
    <property type="match status" value="1"/>
</dbReference>